<dbReference type="OrthoDB" id="33422at2157"/>
<evidence type="ECO:0000256" key="2">
    <source>
        <dbReference type="PIRSR" id="PIRSR004976-51"/>
    </source>
</evidence>
<feature type="binding site" evidence="2">
    <location>
        <position position="155"/>
    </location>
    <ligand>
        <name>ATP</name>
        <dbReference type="ChEBI" id="CHEBI:30616"/>
    </ligand>
</feature>
<dbReference type="KEGG" id="mif:Metin_0527"/>
<dbReference type="PIRSF" id="PIRSF004976">
    <property type="entry name" value="ATPase_YdaO"/>
    <property type="match status" value="1"/>
</dbReference>
<feature type="domain" description="tRNA(Ile)-lysidine/2-thiocytidine synthase N-terminal" evidence="3">
    <location>
        <begin position="47"/>
        <end position="217"/>
    </location>
</feature>
<dbReference type="Pfam" id="PF01171">
    <property type="entry name" value="ATP_bind_3"/>
    <property type="match status" value="1"/>
</dbReference>
<gene>
    <name evidence="5" type="ordered locus">Metin_0527</name>
</gene>
<feature type="binding site" evidence="2">
    <location>
        <position position="79"/>
    </location>
    <ligand>
        <name>ATP</name>
        <dbReference type="ChEBI" id="CHEBI:30616"/>
    </ligand>
</feature>
<dbReference type="InterPro" id="IPR035107">
    <property type="entry name" value="tRNA_thiolation_TtcA_Ctu1"/>
</dbReference>
<keyword evidence="2" id="KW-0547">Nucleotide-binding</keyword>
<dbReference type="Gene3D" id="3.40.50.620">
    <property type="entry name" value="HUPs"/>
    <property type="match status" value="1"/>
</dbReference>
<dbReference type="InterPro" id="IPR000541">
    <property type="entry name" value="Ncs6/Tuc1/Ctu1"/>
</dbReference>
<dbReference type="GO" id="GO:0005524">
    <property type="term" value="F:ATP binding"/>
    <property type="evidence" value="ECO:0007669"/>
    <property type="project" value="UniProtKB-KW"/>
</dbReference>
<dbReference type="eggNOG" id="arCOG00042">
    <property type="taxonomic scope" value="Archaea"/>
</dbReference>
<feature type="binding site" evidence="2">
    <location>
        <position position="160"/>
    </location>
    <ligand>
        <name>ATP</name>
        <dbReference type="ChEBI" id="CHEBI:30616"/>
    </ligand>
</feature>
<dbReference type="Proteomes" id="UP000002061">
    <property type="component" value="Chromosome"/>
</dbReference>
<dbReference type="InterPro" id="IPR011063">
    <property type="entry name" value="TilS/TtcA_N"/>
</dbReference>
<dbReference type="RefSeq" id="WP_013099943.1">
    <property type="nucleotide sequence ID" value="NC_014122.1"/>
</dbReference>
<organism evidence="5 6">
    <name type="scientific">Methanocaldococcus infernus (strain DSM 11812 / JCM 15783 / ME)</name>
    <dbReference type="NCBI Taxonomy" id="573063"/>
    <lineage>
        <taxon>Archaea</taxon>
        <taxon>Methanobacteriati</taxon>
        <taxon>Methanobacteriota</taxon>
        <taxon>Methanomada group</taxon>
        <taxon>Methanococci</taxon>
        <taxon>Methanococcales</taxon>
        <taxon>Methanocaldococcaceae</taxon>
        <taxon>Methanocaldococcus</taxon>
    </lineage>
</organism>
<dbReference type="InterPro" id="IPR014729">
    <property type="entry name" value="Rossmann-like_a/b/a_fold"/>
</dbReference>
<evidence type="ECO:0000313" key="5">
    <source>
        <dbReference type="EMBL" id="ADG13197.1"/>
    </source>
</evidence>
<keyword evidence="1" id="KW-0808">Transferase</keyword>
<accession>D5VRJ4</accession>
<dbReference type="PANTHER" id="PTHR11807">
    <property type="entry name" value="ATPASES OF THE PP SUPERFAMILY-RELATED"/>
    <property type="match status" value="1"/>
</dbReference>
<sequence>MKCKCGNEGIYYQAYSNKYLCENCFKEEVERRVKKVVKPYMKRGVKINIGISGGKDSLVMAHILNKLSYPEVKLRCIFIHEGIEGFRDKALRVVKKFCEKEGLELKVIYLKEEFNYTLDEMITLLKEYKPCSICAVFRRYLLNKYSKDSDYLAIGHNLDDHAQTILMNYIEGNIKNIIYFGKDAEGFVKRIKPLKYVPEEEVKFYADLVKLEYQKEPCPYSSLSYRHKMKEIIKLLEKMKPGVRFSIVRGYEKLIKLINYEEKINRCKKCNYPCSGELCKVCQYLELIKERMKNEL</sequence>
<keyword evidence="2" id="KW-0067">ATP-binding</keyword>
<feature type="binding site" evidence="2">
    <location>
        <position position="56"/>
    </location>
    <ligand>
        <name>ATP</name>
        <dbReference type="ChEBI" id="CHEBI:30616"/>
    </ligand>
</feature>
<dbReference type="GO" id="GO:0016740">
    <property type="term" value="F:transferase activity"/>
    <property type="evidence" value="ECO:0007669"/>
    <property type="project" value="UniProtKB-KW"/>
</dbReference>
<dbReference type="SUPFAM" id="SSF52402">
    <property type="entry name" value="Adenine nucleotide alpha hydrolases-like"/>
    <property type="match status" value="1"/>
</dbReference>
<dbReference type="InterPro" id="IPR054306">
    <property type="entry name" value="TtuA-like_LIM_N"/>
</dbReference>
<evidence type="ECO:0000313" key="6">
    <source>
        <dbReference type="Proteomes" id="UP000002061"/>
    </source>
</evidence>
<dbReference type="AlphaFoldDB" id="D5VRJ4"/>
<dbReference type="GO" id="GO:0000049">
    <property type="term" value="F:tRNA binding"/>
    <property type="evidence" value="ECO:0007669"/>
    <property type="project" value="InterPro"/>
</dbReference>
<dbReference type="GeneID" id="9131532"/>
<evidence type="ECO:0000256" key="1">
    <source>
        <dbReference type="ARBA" id="ARBA00022679"/>
    </source>
</evidence>
<protein>
    <submittedName>
        <fullName evidence="5">PP-loop domain protein</fullName>
    </submittedName>
</protein>
<dbReference type="Pfam" id="PF22082">
    <property type="entry name" value="TtuA_LIM_N"/>
    <property type="match status" value="1"/>
</dbReference>
<dbReference type="PANTHER" id="PTHR11807:SF12">
    <property type="entry name" value="CYTOPLASMIC TRNA 2-THIOLATION PROTEIN 1"/>
    <property type="match status" value="1"/>
</dbReference>
<dbReference type="STRING" id="573063.Metin_0527"/>
<dbReference type="GO" id="GO:0002143">
    <property type="term" value="P:tRNA wobble position uridine thiolation"/>
    <property type="evidence" value="ECO:0007669"/>
    <property type="project" value="TreeGrafter"/>
</dbReference>
<name>D5VRJ4_METIM</name>
<feature type="binding site" evidence="2">
    <location>
        <begin position="50"/>
        <end position="52"/>
    </location>
    <ligand>
        <name>ATP</name>
        <dbReference type="ChEBI" id="CHEBI:30616"/>
    </ligand>
</feature>
<keyword evidence="6" id="KW-1185">Reference proteome</keyword>
<evidence type="ECO:0000259" key="4">
    <source>
        <dbReference type="Pfam" id="PF22082"/>
    </source>
</evidence>
<reference evidence="5" key="1">
    <citation type="submission" date="2010-04" db="EMBL/GenBank/DDBJ databases">
        <title>Complete sequence of Methanocaldococcus infernus ME.</title>
        <authorList>
            <consortium name="US DOE Joint Genome Institute"/>
            <person name="Lucas S."/>
            <person name="Copeland A."/>
            <person name="Lapidus A."/>
            <person name="Cheng J.-F."/>
            <person name="Bruce D."/>
            <person name="Goodwin L."/>
            <person name="Pitluck S."/>
            <person name="Munk A.C."/>
            <person name="Detter J.C."/>
            <person name="Han C."/>
            <person name="Tapia R."/>
            <person name="Land M."/>
            <person name="Hauser L."/>
            <person name="Kyrpides N."/>
            <person name="Mikhailova N."/>
            <person name="Sieprawska-Lupa M."/>
            <person name="Whitman W.B."/>
            <person name="Woyke T."/>
        </authorList>
    </citation>
    <scope>NUCLEOTIDE SEQUENCE [LARGE SCALE GENOMIC DNA]</scope>
    <source>
        <strain evidence="5">ME</strain>
    </source>
</reference>
<evidence type="ECO:0000259" key="3">
    <source>
        <dbReference type="Pfam" id="PF01171"/>
    </source>
</evidence>
<dbReference type="HOGENOM" id="CLU_026481_1_1_2"/>
<proteinExistence type="predicted"/>
<feature type="domain" description="2-thiouridine synthetase TtuA-like N-terminal LIM" evidence="4">
    <location>
        <begin position="2"/>
        <end position="25"/>
    </location>
</feature>
<dbReference type="GO" id="GO:0002144">
    <property type="term" value="C:cytosolic tRNA wobble base thiouridylase complex"/>
    <property type="evidence" value="ECO:0007669"/>
    <property type="project" value="TreeGrafter"/>
</dbReference>
<dbReference type="EMBL" id="CP002009">
    <property type="protein sequence ID" value="ADG13197.1"/>
    <property type="molecule type" value="Genomic_DNA"/>
</dbReference>
<dbReference type="NCBIfam" id="TIGR00269">
    <property type="entry name" value="TIGR00269 family protein"/>
    <property type="match status" value="1"/>
</dbReference>